<dbReference type="AlphaFoldDB" id="A0A0K9PIB5"/>
<dbReference type="SUPFAM" id="SSF55666">
    <property type="entry name" value="Ribonuclease PH domain 2-like"/>
    <property type="match status" value="1"/>
</dbReference>
<dbReference type="Gene3D" id="3.30.230.70">
    <property type="entry name" value="GHMP Kinase, N-terminal domain"/>
    <property type="match status" value="1"/>
</dbReference>
<dbReference type="PANTHER" id="PTHR11097">
    <property type="entry name" value="EXOSOME COMPLEX EXONUCLEASE RIBOSOMAL RNA PROCESSING PROTEIN"/>
    <property type="match status" value="1"/>
</dbReference>
<dbReference type="Pfam" id="PF01138">
    <property type="entry name" value="RNase_PH"/>
    <property type="match status" value="1"/>
</dbReference>
<evidence type="ECO:0000313" key="11">
    <source>
        <dbReference type="Proteomes" id="UP000036987"/>
    </source>
</evidence>
<sequence>MDHRMGNVSRMTVNERKFIETALLNDLRIDGRRPFDYRPLTIKLGREDGLSEVHLGQTHVMAYVTAQLSQPYRDRPNEGSFSVFSEFSPMADPLFEIGRPGESAIELGRVIDRGLRESKAIDVESLSVVPGKYVWAVRLDIHILDNGGNLIDAANIAALSALSTFRRPECTVSGDDGQEVTIHPPETREPLPLIIHHLPVAITFAFFNEGNISVIDPSNHEEIVSGGRMTVSINTNSEICAIQKAGGEGVMSGVVMQCMRIASMKAADITKEIKNYVEIFDNERTLRKVKRHSEVATLEVDVPDASMNETSQLHHITGLKNHTDLIPKSEPNTINQVFIGQASNWDPYSMKTSSHLSKHFVASPSTLSPSHVDRVVETISLPKLEKNQTEDSTMDNDGVISIAVETSSVTKTKNMLTLKDAVDKKRKMKKKMKMKNVK</sequence>
<keyword evidence="4" id="KW-0963">Cytoplasm</keyword>
<evidence type="ECO:0000256" key="2">
    <source>
        <dbReference type="ARBA" id="ARBA00004496"/>
    </source>
</evidence>
<dbReference type="InterPro" id="IPR020568">
    <property type="entry name" value="Ribosomal_Su5_D2-typ_SF"/>
</dbReference>
<dbReference type="CDD" id="cd11368">
    <property type="entry name" value="RNase_PH_RRP45"/>
    <property type="match status" value="1"/>
</dbReference>
<dbReference type="GO" id="GO:0071035">
    <property type="term" value="P:nuclear polyadenylation-dependent rRNA catabolic process"/>
    <property type="evidence" value="ECO:0000318"/>
    <property type="project" value="GO_Central"/>
</dbReference>
<dbReference type="EMBL" id="LFYR01000864">
    <property type="protein sequence ID" value="KMZ67985.1"/>
    <property type="molecule type" value="Genomic_DNA"/>
</dbReference>
<proteinExistence type="inferred from homology"/>
<dbReference type="GO" id="GO:0034476">
    <property type="term" value="P:U5 snRNA 3'-end processing"/>
    <property type="evidence" value="ECO:0000318"/>
    <property type="project" value="GO_Central"/>
</dbReference>
<evidence type="ECO:0000256" key="1">
    <source>
        <dbReference type="ARBA" id="ARBA00004123"/>
    </source>
</evidence>
<evidence type="ECO:0000256" key="4">
    <source>
        <dbReference type="ARBA" id="ARBA00022490"/>
    </source>
</evidence>
<dbReference type="InterPro" id="IPR027408">
    <property type="entry name" value="PNPase/RNase_PH_dom_sf"/>
</dbReference>
<dbReference type="GO" id="GO:0071028">
    <property type="term" value="P:nuclear mRNA surveillance"/>
    <property type="evidence" value="ECO:0000318"/>
    <property type="project" value="GO_Central"/>
</dbReference>
<comment type="caution">
    <text evidence="10">The sequence shown here is derived from an EMBL/GenBank/DDBJ whole genome shotgun (WGS) entry which is preliminary data.</text>
</comment>
<dbReference type="InterPro" id="IPR015847">
    <property type="entry name" value="ExoRNase_PH_dom2"/>
</dbReference>
<keyword evidence="6" id="KW-0539">Nucleus</keyword>
<keyword evidence="11" id="KW-1185">Reference proteome</keyword>
<gene>
    <name evidence="10" type="ORF">ZOSMA_24G00050</name>
</gene>
<dbReference type="GO" id="GO:0071038">
    <property type="term" value="P:TRAMP-dependent tRNA surveillance pathway"/>
    <property type="evidence" value="ECO:0000318"/>
    <property type="project" value="GO_Central"/>
</dbReference>
<evidence type="ECO:0000259" key="9">
    <source>
        <dbReference type="Pfam" id="PF03725"/>
    </source>
</evidence>
<reference evidence="11" key="1">
    <citation type="journal article" date="2016" name="Nature">
        <title>The genome of the seagrass Zostera marina reveals angiosperm adaptation to the sea.</title>
        <authorList>
            <person name="Olsen J.L."/>
            <person name="Rouze P."/>
            <person name="Verhelst B."/>
            <person name="Lin Y.-C."/>
            <person name="Bayer T."/>
            <person name="Collen J."/>
            <person name="Dattolo E."/>
            <person name="De Paoli E."/>
            <person name="Dittami S."/>
            <person name="Maumus F."/>
            <person name="Michel G."/>
            <person name="Kersting A."/>
            <person name="Lauritano C."/>
            <person name="Lohaus R."/>
            <person name="Toepel M."/>
            <person name="Tonon T."/>
            <person name="Vanneste K."/>
            <person name="Amirebrahimi M."/>
            <person name="Brakel J."/>
            <person name="Bostroem C."/>
            <person name="Chovatia M."/>
            <person name="Grimwood J."/>
            <person name="Jenkins J.W."/>
            <person name="Jueterbock A."/>
            <person name="Mraz A."/>
            <person name="Stam W.T."/>
            <person name="Tice H."/>
            <person name="Bornberg-Bauer E."/>
            <person name="Green P.J."/>
            <person name="Pearson G.A."/>
            <person name="Procaccini G."/>
            <person name="Duarte C.M."/>
            <person name="Schmutz J."/>
            <person name="Reusch T.B.H."/>
            <person name="Van de Peer Y."/>
        </authorList>
    </citation>
    <scope>NUCLEOTIDE SEQUENCE [LARGE SCALE GENOMIC DNA]</scope>
    <source>
        <strain evidence="11">cv. Finnish</strain>
    </source>
</reference>
<accession>A0A0K9PIB5</accession>
<evidence type="ECO:0000259" key="8">
    <source>
        <dbReference type="Pfam" id="PF01138"/>
    </source>
</evidence>
<dbReference type="Proteomes" id="UP000036987">
    <property type="component" value="Unassembled WGS sequence"/>
</dbReference>
<feature type="domain" description="Exoribonuclease phosphorolytic" evidence="8">
    <location>
        <begin position="37"/>
        <end position="168"/>
    </location>
</feature>
<comment type="similarity">
    <text evidence="3">Belongs to the RNase PH family.</text>
</comment>
<dbReference type="GO" id="GO:0035925">
    <property type="term" value="F:mRNA 3'-UTR AU-rich region binding"/>
    <property type="evidence" value="ECO:0000318"/>
    <property type="project" value="GO_Central"/>
</dbReference>
<dbReference type="InterPro" id="IPR050590">
    <property type="entry name" value="Exosome_comp_Rrp42_subfam"/>
</dbReference>
<dbReference type="InterPro" id="IPR001247">
    <property type="entry name" value="ExoRNase_PH_dom1"/>
</dbReference>
<comment type="subcellular location">
    <subcellularLocation>
        <location evidence="2">Cytoplasm</location>
    </subcellularLocation>
    <subcellularLocation>
        <location evidence="1">Nucleus</location>
    </subcellularLocation>
</comment>
<keyword evidence="5" id="KW-0694">RNA-binding</keyword>
<dbReference type="SUPFAM" id="SSF54211">
    <property type="entry name" value="Ribosomal protein S5 domain 2-like"/>
    <property type="match status" value="1"/>
</dbReference>
<evidence type="ECO:0000256" key="3">
    <source>
        <dbReference type="ARBA" id="ARBA00006678"/>
    </source>
</evidence>
<evidence type="ECO:0000313" key="10">
    <source>
        <dbReference type="EMBL" id="KMZ67985.1"/>
    </source>
</evidence>
<dbReference type="Pfam" id="PF03725">
    <property type="entry name" value="RNase_PH_C"/>
    <property type="match status" value="1"/>
</dbReference>
<dbReference type="OrthoDB" id="10264038at2759"/>
<evidence type="ECO:0000256" key="6">
    <source>
        <dbReference type="ARBA" id="ARBA00023242"/>
    </source>
</evidence>
<dbReference type="GO" id="GO:0000176">
    <property type="term" value="C:nuclear exosome (RNase complex)"/>
    <property type="evidence" value="ECO:0000318"/>
    <property type="project" value="GO_Central"/>
</dbReference>
<protein>
    <recommendedName>
        <fullName evidence="7">Protein ECERIFERUM 7</fullName>
    </recommendedName>
</protein>
<feature type="domain" description="Exoribonuclease phosphorolytic" evidence="9">
    <location>
        <begin position="197"/>
        <end position="262"/>
    </location>
</feature>
<dbReference type="GO" id="GO:0034475">
    <property type="term" value="P:U4 snRNA 3'-end processing"/>
    <property type="evidence" value="ECO:0000318"/>
    <property type="project" value="GO_Central"/>
</dbReference>
<dbReference type="STRING" id="29655.A0A0K9PIB5"/>
<evidence type="ECO:0000256" key="5">
    <source>
        <dbReference type="ARBA" id="ARBA00022884"/>
    </source>
</evidence>
<dbReference type="PANTHER" id="PTHR11097:SF14">
    <property type="entry name" value="EXOSOME COMPLEX COMPONENT RRP45"/>
    <property type="match status" value="1"/>
</dbReference>
<dbReference type="GO" id="GO:0016075">
    <property type="term" value="P:rRNA catabolic process"/>
    <property type="evidence" value="ECO:0000318"/>
    <property type="project" value="GO_Central"/>
</dbReference>
<dbReference type="InterPro" id="IPR036345">
    <property type="entry name" value="ExoRNase_PH_dom2_sf"/>
</dbReference>
<organism evidence="10 11">
    <name type="scientific">Zostera marina</name>
    <name type="common">Eelgrass</name>
    <dbReference type="NCBI Taxonomy" id="29655"/>
    <lineage>
        <taxon>Eukaryota</taxon>
        <taxon>Viridiplantae</taxon>
        <taxon>Streptophyta</taxon>
        <taxon>Embryophyta</taxon>
        <taxon>Tracheophyta</taxon>
        <taxon>Spermatophyta</taxon>
        <taxon>Magnoliopsida</taxon>
        <taxon>Liliopsida</taxon>
        <taxon>Zosteraceae</taxon>
        <taxon>Zostera</taxon>
    </lineage>
</organism>
<dbReference type="FunFam" id="3.30.230.70:FF:000007">
    <property type="entry name" value="Exosome complex component RRP45B"/>
    <property type="match status" value="1"/>
</dbReference>
<dbReference type="InterPro" id="IPR033100">
    <property type="entry name" value="Rrp45"/>
</dbReference>
<dbReference type="GO" id="GO:0000177">
    <property type="term" value="C:cytoplasmic exosome (RNase complex)"/>
    <property type="evidence" value="ECO:0000318"/>
    <property type="project" value="GO_Central"/>
</dbReference>
<dbReference type="OMA" id="VCSIQKA"/>
<name>A0A0K9PIB5_ZOSMR</name>
<evidence type="ECO:0000256" key="7">
    <source>
        <dbReference type="ARBA" id="ARBA00079975"/>
    </source>
</evidence>
<dbReference type="GO" id="GO:0034473">
    <property type="term" value="P:U1 snRNA 3'-end processing"/>
    <property type="evidence" value="ECO:0000318"/>
    <property type="project" value="GO_Central"/>
</dbReference>
<dbReference type="GO" id="GO:0000467">
    <property type="term" value="P:exonucleolytic trimming to generate mature 3'-end of 5.8S rRNA from tricistronic rRNA transcript (SSU-rRNA, 5.8S rRNA, LSU-rRNA)"/>
    <property type="evidence" value="ECO:0000318"/>
    <property type="project" value="GO_Central"/>
</dbReference>